<dbReference type="PROSITE" id="PS50056">
    <property type="entry name" value="TYR_PHOSPHATASE_2"/>
    <property type="match status" value="1"/>
</dbReference>
<proteinExistence type="inferred from homology"/>
<feature type="domain" description="Tyrosine-protein phosphatase" evidence="2">
    <location>
        <begin position="63"/>
        <end position="362"/>
    </location>
</feature>
<dbReference type="InParanoid" id="N1JJK6"/>
<dbReference type="GO" id="GO:0004725">
    <property type="term" value="F:protein tyrosine phosphatase activity"/>
    <property type="evidence" value="ECO:0007669"/>
    <property type="project" value="InterPro"/>
</dbReference>
<protein>
    <submittedName>
        <fullName evidence="4">Tyrosine-protein phosphatase non-receptor type 12/receptor-type tyrosine-protein phosphatase beta</fullName>
    </submittedName>
</protein>
<dbReference type="STRING" id="546991.N1JJK6"/>
<dbReference type="AlphaFoldDB" id="N1JJK6"/>
<dbReference type="Proteomes" id="UP000015441">
    <property type="component" value="Unassembled WGS sequence"/>
</dbReference>
<evidence type="ECO:0000259" key="3">
    <source>
        <dbReference type="PROSITE" id="PS50056"/>
    </source>
</evidence>
<feature type="domain" description="Tyrosine specific protein phosphatases" evidence="3">
    <location>
        <begin position="225"/>
        <end position="353"/>
    </location>
</feature>
<comment type="similarity">
    <text evidence="1">Belongs to the protein-tyrosine phosphatase family. Non-receptor class subfamily.</text>
</comment>
<dbReference type="CDD" id="cd18533">
    <property type="entry name" value="PTP_fungal"/>
    <property type="match status" value="1"/>
</dbReference>
<organism evidence="4 5">
    <name type="scientific">Blumeria graminis f. sp. hordei (strain DH14)</name>
    <name type="common">Barley powdery mildew</name>
    <name type="synonym">Oidium monilioides f. sp. hordei</name>
    <dbReference type="NCBI Taxonomy" id="546991"/>
    <lineage>
        <taxon>Eukaryota</taxon>
        <taxon>Fungi</taxon>
        <taxon>Dikarya</taxon>
        <taxon>Ascomycota</taxon>
        <taxon>Pezizomycotina</taxon>
        <taxon>Leotiomycetes</taxon>
        <taxon>Erysiphales</taxon>
        <taxon>Erysiphaceae</taxon>
        <taxon>Blumeria</taxon>
        <taxon>Blumeria hordei</taxon>
    </lineage>
</organism>
<dbReference type="PANTHER" id="PTHR19134">
    <property type="entry name" value="RECEPTOR-TYPE TYROSINE-PROTEIN PHOSPHATASE"/>
    <property type="match status" value="1"/>
</dbReference>
<keyword evidence="4" id="KW-0675">Receptor</keyword>
<dbReference type="InterPro" id="IPR016130">
    <property type="entry name" value="Tyr_Pase_AS"/>
</dbReference>
<comment type="caution">
    <text evidence="4">The sequence shown here is derived from an EMBL/GenBank/DDBJ whole genome shotgun (WGS) entry which is preliminary data.</text>
</comment>
<evidence type="ECO:0000313" key="5">
    <source>
        <dbReference type="Proteomes" id="UP000015441"/>
    </source>
</evidence>
<sequence length="400" mass="45590">MPEYFTPEMLNSLPEWLLGVAKVEDHGKQVSDKYMRLEQEELAVMTKALSSGVALAGIEKGGKNRYNNIWPYEHSRHRGAINATLHLKAPLPETFEDFWSVIWDQNVRVIVMLTAEFEGGQLKCHSYWTSNNYGHLKLKLLSEKEVPIEATHNHDSRRRRANTVVEMTSLSRGGSPANTDIPHVNVRKFSLFNSLEPLSPEREITQIHYSLWPDLGAPASPSQLLKIVELSNNIKRQAIYPYQNTKMDEPEGDLDSPMLVHCSAGCGRTGAFCTIDTVIDMLKRERKECYAEVPLGRSSSMNISHRLDADQKNKCSIPGGSCKWKGDLDLIEKTVEDFRGQRLSMVQSLRQYVLCYEAVLEWIMQQSFPDQKAKLNVPNPTYVLRNTSNERDRDRYSSIC</sequence>
<evidence type="ECO:0000313" key="4">
    <source>
        <dbReference type="EMBL" id="CCU82417.1"/>
    </source>
</evidence>
<dbReference type="PROSITE" id="PS00383">
    <property type="entry name" value="TYR_PHOSPHATASE_1"/>
    <property type="match status" value="1"/>
</dbReference>
<dbReference type="eggNOG" id="KOG0791">
    <property type="taxonomic scope" value="Eukaryota"/>
</dbReference>
<dbReference type="SUPFAM" id="SSF52799">
    <property type="entry name" value="(Phosphotyrosine protein) phosphatases II"/>
    <property type="match status" value="1"/>
</dbReference>
<dbReference type="PANTHER" id="PTHR19134:SF561">
    <property type="entry name" value="PROTEIN TYROSINE PHOSPHATASE 36E, ISOFORM A"/>
    <property type="match status" value="1"/>
</dbReference>
<dbReference type="InterPro" id="IPR050348">
    <property type="entry name" value="Protein-Tyr_Phosphatase"/>
</dbReference>
<reference evidence="4 5" key="1">
    <citation type="journal article" date="2010" name="Science">
        <title>Genome expansion and gene loss in powdery mildew fungi reveal tradeoffs in extreme parasitism.</title>
        <authorList>
            <person name="Spanu P.D."/>
            <person name="Abbott J.C."/>
            <person name="Amselem J."/>
            <person name="Burgis T.A."/>
            <person name="Soanes D.M."/>
            <person name="Stueber K."/>
            <person name="Ver Loren van Themaat E."/>
            <person name="Brown J.K.M."/>
            <person name="Butcher S.A."/>
            <person name="Gurr S.J."/>
            <person name="Lebrun M.-H."/>
            <person name="Ridout C.J."/>
            <person name="Schulze-Lefert P."/>
            <person name="Talbot N.J."/>
            <person name="Ahmadinejad N."/>
            <person name="Ametz C."/>
            <person name="Barton G.R."/>
            <person name="Benjdia M."/>
            <person name="Bidzinski P."/>
            <person name="Bindschedler L.V."/>
            <person name="Both M."/>
            <person name="Brewer M.T."/>
            <person name="Cadle-Davidson L."/>
            <person name="Cadle-Davidson M.M."/>
            <person name="Collemare J."/>
            <person name="Cramer R."/>
            <person name="Frenkel O."/>
            <person name="Godfrey D."/>
            <person name="Harriman J."/>
            <person name="Hoede C."/>
            <person name="King B.C."/>
            <person name="Klages S."/>
            <person name="Kleemann J."/>
            <person name="Knoll D."/>
            <person name="Koti P.S."/>
            <person name="Kreplak J."/>
            <person name="Lopez-Ruiz F.J."/>
            <person name="Lu X."/>
            <person name="Maekawa T."/>
            <person name="Mahanil S."/>
            <person name="Micali C."/>
            <person name="Milgroom M.G."/>
            <person name="Montana G."/>
            <person name="Noir S."/>
            <person name="O'Connell R.J."/>
            <person name="Oberhaensli S."/>
            <person name="Parlange F."/>
            <person name="Pedersen C."/>
            <person name="Quesneville H."/>
            <person name="Reinhardt R."/>
            <person name="Rott M."/>
            <person name="Sacristan S."/>
            <person name="Schmidt S.M."/>
            <person name="Schoen M."/>
            <person name="Skamnioti P."/>
            <person name="Sommer H."/>
            <person name="Stephens A."/>
            <person name="Takahara H."/>
            <person name="Thordal-Christensen H."/>
            <person name="Vigouroux M."/>
            <person name="Wessling R."/>
            <person name="Wicker T."/>
            <person name="Panstruga R."/>
        </authorList>
    </citation>
    <scope>NUCLEOTIDE SEQUENCE [LARGE SCALE GENOMIC DNA]</scope>
    <source>
        <strain evidence="4">DH14</strain>
    </source>
</reference>
<dbReference type="SMART" id="SM00404">
    <property type="entry name" value="PTPc_motif"/>
    <property type="match status" value="1"/>
</dbReference>
<evidence type="ECO:0000259" key="2">
    <source>
        <dbReference type="PROSITE" id="PS50055"/>
    </source>
</evidence>
<name>N1JJK6_BLUG1</name>
<dbReference type="InterPro" id="IPR000387">
    <property type="entry name" value="Tyr_Pase_dom"/>
</dbReference>
<dbReference type="PROSITE" id="PS50055">
    <property type="entry name" value="TYR_PHOSPHATASE_PTP"/>
    <property type="match status" value="1"/>
</dbReference>
<dbReference type="InterPro" id="IPR003595">
    <property type="entry name" value="Tyr_Pase_cat"/>
</dbReference>
<dbReference type="HOGENOM" id="CLU_001645_11_2_1"/>
<dbReference type="Pfam" id="PF00102">
    <property type="entry name" value="Y_phosphatase"/>
    <property type="match status" value="1"/>
</dbReference>
<keyword evidence="5" id="KW-1185">Reference proteome</keyword>
<accession>N1JJK6</accession>
<gene>
    <name evidence="4" type="ORF">BGHDH14_bgh05914</name>
</gene>
<dbReference type="InterPro" id="IPR000242">
    <property type="entry name" value="PTP_cat"/>
</dbReference>
<evidence type="ECO:0000256" key="1">
    <source>
        <dbReference type="ARBA" id="ARBA00009649"/>
    </source>
</evidence>
<dbReference type="PRINTS" id="PR00700">
    <property type="entry name" value="PRTYPHPHTASE"/>
</dbReference>
<dbReference type="EMBL" id="CAUH01006361">
    <property type="protein sequence ID" value="CCU82417.1"/>
    <property type="molecule type" value="Genomic_DNA"/>
</dbReference>
<dbReference type="SMART" id="SM00194">
    <property type="entry name" value="PTPc"/>
    <property type="match status" value="1"/>
</dbReference>
<dbReference type="OrthoDB" id="6058203at2759"/>
<dbReference type="Gene3D" id="3.90.190.10">
    <property type="entry name" value="Protein tyrosine phosphatase superfamily"/>
    <property type="match status" value="1"/>
</dbReference>
<dbReference type="InterPro" id="IPR029021">
    <property type="entry name" value="Prot-tyrosine_phosphatase-like"/>
</dbReference>